<dbReference type="EMBL" id="JBHUJD010000014">
    <property type="protein sequence ID" value="MFD2311138.1"/>
    <property type="molecule type" value="Genomic_DNA"/>
</dbReference>
<reference evidence="3" key="1">
    <citation type="journal article" date="2019" name="Int. J. Syst. Evol. Microbiol.">
        <title>The Global Catalogue of Microorganisms (GCM) 10K type strain sequencing project: providing services to taxonomists for standard genome sequencing and annotation.</title>
        <authorList>
            <consortium name="The Broad Institute Genomics Platform"/>
            <consortium name="The Broad Institute Genome Sequencing Center for Infectious Disease"/>
            <person name="Wu L."/>
            <person name="Ma J."/>
        </authorList>
    </citation>
    <scope>NUCLEOTIDE SEQUENCE [LARGE SCALE GENOMIC DNA]</scope>
    <source>
        <strain evidence="3">KCTC 12848</strain>
    </source>
</reference>
<organism evidence="2 3">
    <name type="scientific">Microbulbifer halophilus</name>
    <dbReference type="NCBI Taxonomy" id="453963"/>
    <lineage>
        <taxon>Bacteria</taxon>
        <taxon>Pseudomonadati</taxon>
        <taxon>Pseudomonadota</taxon>
        <taxon>Gammaproteobacteria</taxon>
        <taxon>Cellvibrionales</taxon>
        <taxon>Microbulbiferaceae</taxon>
        <taxon>Microbulbifer</taxon>
    </lineage>
</organism>
<evidence type="ECO:0000256" key="1">
    <source>
        <dbReference type="SAM" id="MobiDB-lite"/>
    </source>
</evidence>
<dbReference type="RefSeq" id="WP_265721207.1">
    <property type="nucleotide sequence ID" value="NZ_JAPIVK010000009.1"/>
</dbReference>
<name>A0ABW5EC22_9GAMM</name>
<proteinExistence type="predicted"/>
<dbReference type="PROSITE" id="PS51257">
    <property type="entry name" value="PROKAR_LIPOPROTEIN"/>
    <property type="match status" value="1"/>
</dbReference>
<accession>A0ABW5EC22</accession>
<evidence type="ECO:0008006" key="4">
    <source>
        <dbReference type="Google" id="ProtNLM"/>
    </source>
</evidence>
<evidence type="ECO:0000313" key="3">
    <source>
        <dbReference type="Proteomes" id="UP001597425"/>
    </source>
</evidence>
<comment type="caution">
    <text evidence="2">The sequence shown here is derived from an EMBL/GenBank/DDBJ whole genome shotgun (WGS) entry which is preliminary data.</text>
</comment>
<sequence>MRAHYLLYAAMIILAGCGADDRAAEVEKPAAAETQADEAGGVIPEHQMEALEKAEEVEGQLQEAAEKRADPS</sequence>
<dbReference type="Proteomes" id="UP001597425">
    <property type="component" value="Unassembled WGS sequence"/>
</dbReference>
<feature type="region of interest" description="Disordered" evidence="1">
    <location>
        <begin position="53"/>
        <end position="72"/>
    </location>
</feature>
<gene>
    <name evidence="2" type="ORF">ACFSKX_11990</name>
</gene>
<evidence type="ECO:0000313" key="2">
    <source>
        <dbReference type="EMBL" id="MFD2311138.1"/>
    </source>
</evidence>
<protein>
    <recommendedName>
        <fullName evidence="4">Secreted protein</fullName>
    </recommendedName>
</protein>
<keyword evidence="3" id="KW-1185">Reference proteome</keyword>